<sequence>MYQRDFSHVRAWVFDLDNTLYPPEARLFDQIERLMTDYIVTRLGVTETEAGRLRSEYWRSHGTTLAGLMDLHRVDPEDFLDAVHAIDLTNLPRDEALRLAIAALPGRKIVYTNGSREHARRVTQARGLDGLFDALYGVEDAGYAPKPRRDAFERVFGLAKLEADRGAMFEDDPRNLEVPHALGMRTVLVGPHHEGDHIHHRTEDLTRFLSQVI</sequence>
<dbReference type="InterPro" id="IPR036412">
    <property type="entry name" value="HAD-like_sf"/>
</dbReference>
<gene>
    <name evidence="1" type="ORF">HMH01_10855</name>
</gene>
<dbReference type="Pfam" id="PF00702">
    <property type="entry name" value="Hydrolase"/>
    <property type="match status" value="1"/>
</dbReference>
<dbReference type="AlphaFoldDB" id="A0A849L3K5"/>
<evidence type="ECO:0000313" key="1">
    <source>
        <dbReference type="EMBL" id="NNU80936.1"/>
    </source>
</evidence>
<dbReference type="InterPro" id="IPR010237">
    <property type="entry name" value="Pyr-5-nucltdase"/>
</dbReference>
<organism evidence="1 2">
    <name type="scientific">Halovulum dunhuangense</name>
    <dbReference type="NCBI Taxonomy" id="1505036"/>
    <lineage>
        <taxon>Bacteria</taxon>
        <taxon>Pseudomonadati</taxon>
        <taxon>Pseudomonadota</taxon>
        <taxon>Alphaproteobacteria</taxon>
        <taxon>Rhodobacterales</taxon>
        <taxon>Paracoccaceae</taxon>
        <taxon>Halovulum</taxon>
    </lineage>
</organism>
<protein>
    <submittedName>
        <fullName evidence="1">Pyrimidine 5'-nucleotidase</fullName>
    </submittedName>
</protein>
<dbReference type="Proteomes" id="UP000572377">
    <property type="component" value="Unassembled WGS sequence"/>
</dbReference>
<reference evidence="1 2" key="1">
    <citation type="submission" date="2020-05" db="EMBL/GenBank/DDBJ databases">
        <title>Gimesia benthica sp. nov., a novel planctomycete isolated from a deep-sea water sample of the Northwest Indian Ocean.</title>
        <authorList>
            <person name="Wang J."/>
            <person name="Ruan C."/>
            <person name="Song L."/>
            <person name="Zhu Y."/>
            <person name="Li A."/>
            <person name="Zheng X."/>
            <person name="Wang L."/>
            <person name="Lu Z."/>
            <person name="Huang Y."/>
            <person name="Du W."/>
            <person name="Zhou Y."/>
            <person name="Huang L."/>
            <person name="Dai X."/>
        </authorList>
    </citation>
    <scope>NUCLEOTIDE SEQUENCE [LARGE SCALE GENOMIC DNA]</scope>
    <source>
        <strain evidence="1 2">YYQ-30</strain>
    </source>
</reference>
<keyword evidence="2" id="KW-1185">Reference proteome</keyword>
<dbReference type="NCBIfam" id="TIGR01993">
    <property type="entry name" value="Pyr-5-nucltdase"/>
    <property type="match status" value="1"/>
</dbReference>
<accession>A0A849L3K5</accession>
<dbReference type="PANTHER" id="PTHR12725">
    <property type="entry name" value="HALOACID DEHALOGENASE-LIKE HYDROLASE"/>
    <property type="match status" value="1"/>
</dbReference>
<dbReference type="NCBIfam" id="TIGR01509">
    <property type="entry name" value="HAD-SF-IA-v3"/>
    <property type="match status" value="1"/>
</dbReference>
<dbReference type="PANTHER" id="PTHR12725:SF117">
    <property type="entry name" value="HALOACID DEHALOGENASE-LIKE HYDROLASE"/>
    <property type="match status" value="1"/>
</dbReference>
<dbReference type="SFLD" id="SFLDS00003">
    <property type="entry name" value="Haloacid_Dehalogenase"/>
    <property type="match status" value="1"/>
</dbReference>
<comment type="caution">
    <text evidence="1">The sequence shown here is derived from an EMBL/GenBank/DDBJ whole genome shotgun (WGS) entry which is preliminary data.</text>
</comment>
<dbReference type="InterPro" id="IPR006439">
    <property type="entry name" value="HAD-SF_hydro_IA"/>
</dbReference>
<dbReference type="SUPFAM" id="SSF56784">
    <property type="entry name" value="HAD-like"/>
    <property type="match status" value="1"/>
</dbReference>
<name>A0A849L3K5_9RHOB</name>
<dbReference type="SFLD" id="SFLDG01129">
    <property type="entry name" value="C1.5:_HAD__Beta-PGM__Phosphata"/>
    <property type="match status" value="1"/>
</dbReference>
<dbReference type="Gene3D" id="1.10.150.450">
    <property type="match status" value="1"/>
</dbReference>
<dbReference type="InterPro" id="IPR023214">
    <property type="entry name" value="HAD_sf"/>
</dbReference>
<dbReference type="EMBL" id="JABFBC010000002">
    <property type="protein sequence ID" value="NNU80936.1"/>
    <property type="molecule type" value="Genomic_DNA"/>
</dbReference>
<dbReference type="RefSeq" id="WP_171325441.1">
    <property type="nucleotide sequence ID" value="NZ_JABFBC010000002.1"/>
</dbReference>
<dbReference type="SFLD" id="SFLDG01132">
    <property type="entry name" value="C1.5.3:_5'-Nucleotidase_Like"/>
    <property type="match status" value="1"/>
</dbReference>
<proteinExistence type="predicted"/>
<dbReference type="Gene3D" id="3.40.50.1000">
    <property type="entry name" value="HAD superfamily/HAD-like"/>
    <property type="match status" value="1"/>
</dbReference>
<evidence type="ECO:0000313" key="2">
    <source>
        <dbReference type="Proteomes" id="UP000572377"/>
    </source>
</evidence>